<feature type="transmembrane region" description="Helical" evidence="8">
    <location>
        <begin position="211"/>
        <end position="227"/>
    </location>
</feature>
<proteinExistence type="inferred from homology"/>
<keyword evidence="4" id="KW-1003">Cell membrane</keyword>
<evidence type="ECO:0000256" key="2">
    <source>
        <dbReference type="ARBA" id="ARBA00010735"/>
    </source>
</evidence>
<keyword evidence="6 8" id="KW-1133">Transmembrane helix</keyword>
<keyword evidence="3" id="KW-0813">Transport</keyword>
<feature type="transmembrane region" description="Helical" evidence="8">
    <location>
        <begin position="162"/>
        <end position="180"/>
    </location>
</feature>
<feature type="transmembrane region" description="Helical" evidence="8">
    <location>
        <begin position="133"/>
        <end position="156"/>
    </location>
</feature>
<dbReference type="GO" id="GO:1903785">
    <property type="term" value="P:L-valine transmembrane transport"/>
    <property type="evidence" value="ECO:0007669"/>
    <property type="project" value="TreeGrafter"/>
</dbReference>
<dbReference type="PANTHER" id="PTHR34979:SF1">
    <property type="entry name" value="INNER MEMBRANE PROTEIN YGAZ"/>
    <property type="match status" value="1"/>
</dbReference>
<sequence length="249" mass="27276">MKETKKLFWQGARDIIPLLIAAAPFGIVYGALAQANGLSTLATIGMSLFVFAGSSQFVAATLVGVGAALPVILLTVFIVNLRHMLYSISMMPLVGELPQKLRLIMSFWLTDEAYATLSKRLLDEPKMAHFHRYYLGAAFAMYFNWQCCTLIGVFLGQQVPDLTKWGLDVAMVVAFVGIVVPILQNKAQWACAGTAFISALLTFSWPHQTGLLFSSLLAILVGLFLSRDEYAKVVHDSVEIGPNKDNANE</sequence>
<evidence type="ECO:0000313" key="9">
    <source>
        <dbReference type="EMBL" id="TCJ84739.1"/>
    </source>
</evidence>
<comment type="subcellular location">
    <subcellularLocation>
        <location evidence="1">Cell membrane</location>
        <topology evidence="1">Multi-pass membrane protein</topology>
    </subcellularLocation>
</comment>
<name>A0A4R1EXY4_9GAMM</name>
<dbReference type="EMBL" id="SMFQ01000004">
    <property type="protein sequence ID" value="TCJ84739.1"/>
    <property type="molecule type" value="Genomic_DNA"/>
</dbReference>
<evidence type="ECO:0000256" key="5">
    <source>
        <dbReference type="ARBA" id="ARBA00022692"/>
    </source>
</evidence>
<dbReference type="InterPro" id="IPR011606">
    <property type="entry name" value="Brnchd-chn_aa_trnsp_permease"/>
</dbReference>
<evidence type="ECO:0000256" key="7">
    <source>
        <dbReference type="ARBA" id="ARBA00023136"/>
    </source>
</evidence>
<evidence type="ECO:0000313" key="10">
    <source>
        <dbReference type="Proteomes" id="UP000294887"/>
    </source>
</evidence>
<dbReference type="GO" id="GO:0005886">
    <property type="term" value="C:plasma membrane"/>
    <property type="evidence" value="ECO:0007669"/>
    <property type="project" value="UniProtKB-SubCell"/>
</dbReference>
<dbReference type="PANTHER" id="PTHR34979">
    <property type="entry name" value="INNER MEMBRANE PROTEIN YGAZ"/>
    <property type="match status" value="1"/>
</dbReference>
<dbReference type="RefSeq" id="WP_131906479.1">
    <property type="nucleotide sequence ID" value="NZ_BAAAFU010000006.1"/>
</dbReference>
<keyword evidence="10" id="KW-1185">Reference proteome</keyword>
<evidence type="ECO:0000256" key="1">
    <source>
        <dbReference type="ARBA" id="ARBA00004651"/>
    </source>
</evidence>
<gene>
    <name evidence="9" type="ORF">EV695_2700</name>
</gene>
<organism evidence="9 10">
    <name type="scientific">Cocleimonas flava</name>
    <dbReference type="NCBI Taxonomy" id="634765"/>
    <lineage>
        <taxon>Bacteria</taxon>
        <taxon>Pseudomonadati</taxon>
        <taxon>Pseudomonadota</taxon>
        <taxon>Gammaproteobacteria</taxon>
        <taxon>Thiotrichales</taxon>
        <taxon>Thiotrichaceae</taxon>
        <taxon>Cocleimonas</taxon>
    </lineage>
</organism>
<evidence type="ECO:0000256" key="8">
    <source>
        <dbReference type="SAM" id="Phobius"/>
    </source>
</evidence>
<evidence type="ECO:0000256" key="4">
    <source>
        <dbReference type="ARBA" id="ARBA00022475"/>
    </source>
</evidence>
<dbReference type="AlphaFoldDB" id="A0A4R1EXY4"/>
<evidence type="ECO:0000256" key="3">
    <source>
        <dbReference type="ARBA" id="ARBA00022448"/>
    </source>
</evidence>
<dbReference type="Pfam" id="PF03591">
    <property type="entry name" value="AzlC"/>
    <property type="match status" value="1"/>
</dbReference>
<comment type="caution">
    <text evidence="9">The sequence shown here is derived from an EMBL/GenBank/DDBJ whole genome shotgun (WGS) entry which is preliminary data.</text>
</comment>
<dbReference type="Proteomes" id="UP000294887">
    <property type="component" value="Unassembled WGS sequence"/>
</dbReference>
<reference evidence="9 10" key="1">
    <citation type="submission" date="2019-03" db="EMBL/GenBank/DDBJ databases">
        <title>Genomic Encyclopedia of Type Strains, Phase IV (KMG-IV): sequencing the most valuable type-strain genomes for metagenomic binning, comparative biology and taxonomic classification.</title>
        <authorList>
            <person name="Goeker M."/>
        </authorList>
    </citation>
    <scope>NUCLEOTIDE SEQUENCE [LARGE SCALE GENOMIC DNA]</scope>
    <source>
        <strain evidence="9 10">DSM 24830</strain>
    </source>
</reference>
<dbReference type="OrthoDB" id="9803444at2"/>
<feature type="transmembrane region" description="Helical" evidence="8">
    <location>
        <begin position="57"/>
        <end position="81"/>
    </location>
</feature>
<comment type="similarity">
    <text evidence="2">Belongs to the AzlC family.</text>
</comment>
<keyword evidence="5 8" id="KW-0812">Transmembrane</keyword>
<protein>
    <submittedName>
        <fullName evidence="9">4-azaleucine resistance transporter AzlC</fullName>
    </submittedName>
</protein>
<evidence type="ECO:0000256" key="6">
    <source>
        <dbReference type="ARBA" id="ARBA00022989"/>
    </source>
</evidence>
<accession>A0A4R1EXY4</accession>
<keyword evidence="7 8" id="KW-0472">Membrane</keyword>